<comment type="caution">
    <text evidence="2">The sequence shown here is derived from an EMBL/GenBank/DDBJ whole genome shotgun (WGS) entry which is preliminary data.</text>
</comment>
<feature type="signal peptide" evidence="1">
    <location>
        <begin position="1"/>
        <end position="18"/>
    </location>
</feature>
<evidence type="ECO:0000313" key="2">
    <source>
        <dbReference type="EMBL" id="KAH6588881.1"/>
    </source>
</evidence>
<accession>A0ABQ8EYJ1</accession>
<reference evidence="2 3" key="1">
    <citation type="submission" date="2021-02" db="EMBL/GenBank/DDBJ databases">
        <title>Variation within the Batrachochytrium salamandrivorans European outbreak.</title>
        <authorList>
            <person name="Kelly M."/>
            <person name="Pasmans F."/>
            <person name="Shea T.P."/>
            <person name="Munoz J.F."/>
            <person name="Carranza S."/>
            <person name="Cuomo C.A."/>
            <person name="Martel A."/>
        </authorList>
    </citation>
    <scope>NUCLEOTIDE SEQUENCE [LARGE SCALE GENOMIC DNA]</scope>
    <source>
        <strain evidence="2 3">AMFP18/2</strain>
    </source>
</reference>
<gene>
    <name evidence="2" type="ORF">BASA50_010415</name>
</gene>
<dbReference type="EMBL" id="JAFCIX010000488">
    <property type="protein sequence ID" value="KAH6588881.1"/>
    <property type="molecule type" value="Genomic_DNA"/>
</dbReference>
<keyword evidence="3" id="KW-1185">Reference proteome</keyword>
<dbReference type="Proteomes" id="UP001648503">
    <property type="component" value="Unassembled WGS sequence"/>
</dbReference>
<feature type="chain" id="PRO_5046027379" evidence="1">
    <location>
        <begin position="19"/>
        <end position="169"/>
    </location>
</feature>
<protein>
    <submittedName>
        <fullName evidence="2">Uncharacterized protein</fullName>
    </submittedName>
</protein>
<organism evidence="2 3">
    <name type="scientific">Batrachochytrium salamandrivorans</name>
    <dbReference type="NCBI Taxonomy" id="1357716"/>
    <lineage>
        <taxon>Eukaryota</taxon>
        <taxon>Fungi</taxon>
        <taxon>Fungi incertae sedis</taxon>
        <taxon>Chytridiomycota</taxon>
        <taxon>Chytridiomycota incertae sedis</taxon>
        <taxon>Chytridiomycetes</taxon>
        <taxon>Rhizophydiales</taxon>
        <taxon>Rhizophydiales incertae sedis</taxon>
        <taxon>Batrachochytrium</taxon>
    </lineage>
</organism>
<name>A0ABQ8EYJ1_9FUNG</name>
<proteinExistence type="predicted"/>
<keyword evidence="1" id="KW-0732">Signal</keyword>
<sequence>MQLFYLLSFVVVASYAAALPQPAGLSEQYSNNVDTNLASILKARSYQPVLDIREDSPTLMSLERRAGSARSFHDQKVGDGIAKLSENGEKVKTKIVGPAGEMLALYLRRSTYVNLALTSSASNGLNATFSFIRSTTTPAEFSKAVRSFIVTFKTRLLGLTKRRQSQMAL</sequence>
<evidence type="ECO:0000256" key="1">
    <source>
        <dbReference type="SAM" id="SignalP"/>
    </source>
</evidence>
<evidence type="ECO:0000313" key="3">
    <source>
        <dbReference type="Proteomes" id="UP001648503"/>
    </source>
</evidence>